<dbReference type="InterPro" id="IPR014016">
    <property type="entry name" value="UvrD-like_ATP-bd"/>
</dbReference>
<dbReference type="InterPro" id="IPR027417">
    <property type="entry name" value="P-loop_NTPase"/>
</dbReference>
<sequence length="820" mass="92230">MSFFGLSSLSPPSEEGGTDRMVHIQTLVGGPKSKTAMNPRIPLLESFWKSLQGGFTLANLHTIMESSYNDPRQREIVVAPQNVHIKVLACPGSGKTRVLVQRACHLIEHFGVKPSAIRVVTFSRHAAADVGSRLQGVVKAQTIHSLCLEIAEAFEPILHNSLRYVPAACAWSTDSAEDLDVSYLPDEKESVFQNAEAEVFFCDEHIYRLLRAFEAAGDEVDIAAPIRDLIPDYLLVDESQDLDATQFRVIELLVKRFRTRIFMVGDKCQGIYKFRKSDSDLMDRVDTLGTYPSITFYLNNNYRSTQTIVDFCNDMRPDRSMPPMATIRDFPSWLPRLCVFEERSEEIRFVADLVQSYVTDMGRVLGDIAILSRTQREAYALAHKFTEMGLPTKICTGDAVESSHKHREGDPLTISSFHGAKGLEFGVVIVTGCTDSFNKFLTPDELQQEAQLYYVACSRAKDILVITSGSRCISRMIFPVKSSRFKVDMGDPKSASPIFGIFGDVNALYGSVIERVIYRQILSACLRESGSSDEVKMTDHFANMCFLWTKAFEDDWRLREPTEQDVRNLIRNKAAEFQLPESHVAVHYENRSLPSFARPSKDDAHKRTARFAAAVERIGKSYKRYVNFDHDTESTHALKTIADVAVCAHLAYPPAKTHYVFSELHLGDLVKDKNLGLFSCTRRLVNGIMASHFETRRAIGTLRHFAAGDVVTPELMLGTFRVGLDIDLSTKSLRGVADMVIGDTVYDIKCSSEKGGIQAAWVLQLMCYLSLARLNGLKVDNIAIYCPLQGFVWKAPMHMWQRHEELIRRVNEEISGSSFR</sequence>
<evidence type="ECO:0000256" key="9">
    <source>
        <dbReference type="PROSITE-ProRule" id="PRU00560"/>
    </source>
</evidence>
<dbReference type="STRING" id="105231.A0A1Y1IMY4"/>
<dbReference type="GO" id="GO:0003677">
    <property type="term" value="F:DNA binding"/>
    <property type="evidence" value="ECO:0007669"/>
    <property type="project" value="InterPro"/>
</dbReference>
<dbReference type="GO" id="GO:0000725">
    <property type="term" value="P:recombinational repair"/>
    <property type="evidence" value="ECO:0000318"/>
    <property type="project" value="GO_Central"/>
</dbReference>
<evidence type="ECO:0000256" key="3">
    <source>
        <dbReference type="ARBA" id="ARBA00022806"/>
    </source>
</evidence>
<dbReference type="PANTHER" id="PTHR11070">
    <property type="entry name" value="UVRD / RECB / PCRA DNA HELICASE FAMILY MEMBER"/>
    <property type="match status" value="1"/>
</dbReference>
<dbReference type="Proteomes" id="UP000054558">
    <property type="component" value="Unassembled WGS sequence"/>
</dbReference>
<evidence type="ECO:0000256" key="1">
    <source>
        <dbReference type="ARBA" id="ARBA00022741"/>
    </source>
</evidence>
<keyword evidence="5" id="KW-0413">Isomerase</keyword>
<dbReference type="Pfam" id="PF13245">
    <property type="entry name" value="AAA_19"/>
    <property type="match status" value="1"/>
</dbReference>
<keyword evidence="4 9" id="KW-0067">ATP-binding</keyword>
<evidence type="ECO:0000313" key="12">
    <source>
        <dbReference type="Proteomes" id="UP000054558"/>
    </source>
</evidence>
<feature type="binding site" evidence="9">
    <location>
        <begin position="89"/>
        <end position="96"/>
    </location>
    <ligand>
        <name>ATP</name>
        <dbReference type="ChEBI" id="CHEBI:30616"/>
    </ligand>
</feature>
<evidence type="ECO:0000256" key="2">
    <source>
        <dbReference type="ARBA" id="ARBA00022801"/>
    </source>
</evidence>
<gene>
    <name evidence="11" type="ORF">KFL_009040040</name>
</gene>
<dbReference type="OrthoDB" id="549733at2759"/>
<evidence type="ECO:0000313" key="11">
    <source>
        <dbReference type="EMBL" id="GAQ92013.1"/>
    </source>
</evidence>
<dbReference type="InterPro" id="IPR000212">
    <property type="entry name" value="DNA_helicase_UvrD/REP"/>
</dbReference>
<dbReference type="SUPFAM" id="SSF52540">
    <property type="entry name" value="P-loop containing nucleoside triphosphate hydrolases"/>
    <property type="match status" value="1"/>
</dbReference>
<dbReference type="PANTHER" id="PTHR11070:SF2">
    <property type="entry name" value="ATP-DEPENDENT DNA HELICASE SRS2"/>
    <property type="match status" value="1"/>
</dbReference>
<comment type="catalytic activity">
    <reaction evidence="8">
        <text>ATP + H2O = ADP + phosphate + H(+)</text>
        <dbReference type="Rhea" id="RHEA:13065"/>
        <dbReference type="ChEBI" id="CHEBI:15377"/>
        <dbReference type="ChEBI" id="CHEBI:15378"/>
        <dbReference type="ChEBI" id="CHEBI:30616"/>
        <dbReference type="ChEBI" id="CHEBI:43474"/>
        <dbReference type="ChEBI" id="CHEBI:456216"/>
        <dbReference type="EC" id="5.6.2.4"/>
    </reaction>
</comment>
<feature type="domain" description="UvrD-like helicase ATP-binding" evidence="10">
    <location>
        <begin position="68"/>
        <end position="305"/>
    </location>
</feature>
<evidence type="ECO:0000259" key="10">
    <source>
        <dbReference type="PROSITE" id="PS51198"/>
    </source>
</evidence>
<evidence type="ECO:0000256" key="4">
    <source>
        <dbReference type="ARBA" id="ARBA00022840"/>
    </source>
</evidence>
<organism evidence="11 12">
    <name type="scientific">Klebsormidium nitens</name>
    <name type="common">Green alga</name>
    <name type="synonym">Ulothrix nitens</name>
    <dbReference type="NCBI Taxonomy" id="105231"/>
    <lineage>
        <taxon>Eukaryota</taxon>
        <taxon>Viridiplantae</taxon>
        <taxon>Streptophyta</taxon>
        <taxon>Klebsormidiophyceae</taxon>
        <taxon>Klebsormidiales</taxon>
        <taxon>Klebsormidiaceae</taxon>
        <taxon>Klebsormidium</taxon>
    </lineage>
</organism>
<dbReference type="PROSITE" id="PS51198">
    <property type="entry name" value="UVRD_HELICASE_ATP_BIND"/>
    <property type="match status" value="1"/>
</dbReference>
<dbReference type="EC" id="5.6.2.4" evidence="7"/>
<comment type="catalytic activity">
    <reaction evidence="6">
        <text>Couples ATP hydrolysis with the unwinding of duplex DNA by translocating in the 3'-5' direction.</text>
        <dbReference type="EC" id="5.6.2.4"/>
    </reaction>
</comment>
<dbReference type="Pfam" id="PF13361">
    <property type="entry name" value="UvrD_C"/>
    <property type="match status" value="2"/>
</dbReference>
<dbReference type="GO" id="GO:0043138">
    <property type="term" value="F:3'-5' DNA helicase activity"/>
    <property type="evidence" value="ECO:0000318"/>
    <property type="project" value="GO_Central"/>
</dbReference>
<keyword evidence="1 9" id="KW-0547">Nucleotide-binding</keyword>
<keyword evidence="12" id="KW-1185">Reference proteome</keyword>
<accession>A0A1Y1IMY4</accession>
<dbReference type="CDD" id="cd17932">
    <property type="entry name" value="DEXQc_UvrD"/>
    <property type="match status" value="1"/>
</dbReference>
<dbReference type="GO" id="GO:0005634">
    <property type="term" value="C:nucleus"/>
    <property type="evidence" value="ECO:0000318"/>
    <property type="project" value="GO_Central"/>
</dbReference>
<dbReference type="AlphaFoldDB" id="A0A1Y1IMY4"/>
<dbReference type="GO" id="GO:0005524">
    <property type="term" value="F:ATP binding"/>
    <property type="evidence" value="ECO:0007669"/>
    <property type="project" value="UniProtKB-UniRule"/>
</dbReference>
<keyword evidence="3 9" id="KW-0347">Helicase</keyword>
<dbReference type="EMBL" id="DF237853">
    <property type="protein sequence ID" value="GAQ92013.1"/>
    <property type="molecule type" value="Genomic_DNA"/>
</dbReference>
<name>A0A1Y1IMY4_KLENI</name>
<evidence type="ECO:0000256" key="6">
    <source>
        <dbReference type="ARBA" id="ARBA00034617"/>
    </source>
</evidence>
<dbReference type="InterPro" id="IPR014017">
    <property type="entry name" value="DNA_helicase_UvrD-like_C"/>
</dbReference>
<evidence type="ECO:0000256" key="5">
    <source>
        <dbReference type="ARBA" id="ARBA00023235"/>
    </source>
</evidence>
<reference evidence="11 12" key="1">
    <citation type="journal article" date="2014" name="Nat. Commun.">
        <title>Klebsormidium flaccidum genome reveals primary factors for plant terrestrial adaptation.</title>
        <authorList>
            <person name="Hori K."/>
            <person name="Maruyama F."/>
            <person name="Fujisawa T."/>
            <person name="Togashi T."/>
            <person name="Yamamoto N."/>
            <person name="Seo M."/>
            <person name="Sato S."/>
            <person name="Yamada T."/>
            <person name="Mori H."/>
            <person name="Tajima N."/>
            <person name="Moriyama T."/>
            <person name="Ikeuchi M."/>
            <person name="Watanabe M."/>
            <person name="Wada H."/>
            <person name="Kobayashi K."/>
            <person name="Saito M."/>
            <person name="Masuda T."/>
            <person name="Sasaki-Sekimoto Y."/>
            <person name="Mashiguchi K."/>
            <person name="Awai K."/>
            <person name="Shimojima M."/>
            <person name="Masuda S."/>
            <person name="Iwai M."/>
            <person name="Nobusawa T."/>
            <person name="Narise T."/>
            <person name="Kondo S."/>
            <person name="Saito H."/>
            <person name="Sato R."/>
            <person name="Murakawa M."/>
            <person name="Ihara Y."/>
            <person name="Oshima-Yamada Y."/>
            <person name="Ohtaka K."/>
            <person name="Satoh M."/>
            <person name="Sonobe K."/>
            <person name="Ishii M."/>
            <person name="Ohtani R."/>
            <person name="Kanamori-Sato M."/>
            <person name="Honoki R."/>
            <person name="Miyazaki D."/>
            <person name="Mochizuki H."/>
            <person name="Umetsu J."/>
            <person name="Higashi K."/>
            <person name="Shibata D."/>
            <person name="Kamiya Y."/>
            <person name="Sato N."/>
            <person name="Nakamura Y."/>
            <person name="Tabata S."/>
            <person name="Ida S."/>
            <person name="Kurokawa K."/>
            <person name="Ohta H."/>
        </authorList>
    </citation>
    <scope>NUCLEOTIDE SEQUENCE [LARGE SCALE GENOMIC DNA]</scope>
    <source>
        <strain evidence="11 12">NIES-2285</strain>
    </source>
</reference>
<proteinExistence type="predicted"/>
<dbReference type="Gene3D" id="3.40.50.300">
    <property type="entry name" value="P-loop containing nucleotide triphosphate hydrolases"/>
    <property type="match status" value="2"/>
</dbReference>
<evidence type="ECO:0000256" key="8">
    <source>
        <dbReference type="ARBA" id="ARBA00048988"/>
    </source>
</evidence>
<protein>
    <recommendedName>
        <fullName evidence="7">DNA 3'-5' helicase</fullName>
        <ecNumber evidence="7">5.6.2.4</ecNumber>
    </recommendedName>
</protein>
<keyword evidence="2 9" id="KW-0378">Hydrolase</keyword>
<evidence type="ECO:0000256" key="7">
    <source>
        <dbReference type="ARBA" id="ARBA00034808"/>
    </source>
</evidence>
<dbReference type="GO" id="GO:0016787">
    <property type="term" value="F:hydrolase activity"/>
    <property type="evidence" value="ECO:0007669"/>
    <property type="project" value="UniProtKB-UniRule"/>
</dbReference>